<keyword evidence="3" id="KW-0813">Transport</keyword>
<dbReference type="SUPFAM" id="SSF160240">
    <property type="entry name" value="Cation efflux protein cytoplasmic domain-like"/>
    <property type="match status" value="1"/>
</dbReference>
<protein>
    <submittedName>
        <fullName evidence="13">(rape) hypothetical protein</fullName>
    </submittedName>
</protein>
<keyword evidence="6 10" id="KW-1133">Transmembrane helix</keyword>
<dbReference type="EMBL" id="HG994373">
    <property type="protein sequence ID" value="CAF1784539.1"/>
    <property type="molecule type" value="Genomic_DNA"/>
</dbReference>
<dbReference type="OrthoDB" id="9944568at2759"/>
<evidence type="ECO:0000256" key="5">
    <source>
        <dbReference type="ARBA" id="ARBA00022906"/>
    </source>
</evidence>
<evidence type="ECO:0000256" key="10">
    <source>
        <dbReference type="SAM" id="Phobius"/>
    </source>
</evidence>
<dbReference type="GO" id="GO:0006829">
    <property type="term" value="P:zinc ion transport"/>
    <property type="evidence" value="ECO:0007669"/>
    <property type="project" value="UniProtKB-KW"/>
</dbReference>
<keyword evidence="5" id="KW-0862">Zinc</keyword>
<feature type="transmembrane region" description="Helical" evidence="10">
    <location>
        <begin position="280"/>
        <end position="303"/>
    </location>
</feature>
<evidence type="ECO:0000259" key="12">
    <source>
        <dbReference type="Pfam" id="PF16916"/>
    </source>
</evidence>
<evidence type="ECO:0000256" key="3">
    <source>
        <dbReference type="ARBA" id="ARBA00022448"/>
    </source>
</evidence>
<comment type="subcellular location">
    <subcellularLocation>
        <location evidence="1">Membrane</location>
        <topology evidence="1">Multi-pass membrane protein</topology>
    </subcellularLocation>
</comment>
<dbReference type="Proteomes" id="UP001295469">
    <property type="component" value="Chromosome C09"/>
</dbReference>
<evidence type="ECO:0000259" key="11">
    <source>
        <dbReference type="Pfam" id="PF01545"/>
    </source>
</evidence>
<dbReference type="Pfam" id="PF16916">
    <property type="entry name" value="ZT_dimer"/>
    <property type="match status" value="1"/>
</dbReference>
<evidence type="ECO:0000313" key="13">
    <source>
        <dbReference type="EMBL" id="CAF1784539.1"/>
    </source>
</evidence>
<evidence type="ECO:0000256" key="6">
    <source>
        <dbReference type="ARBA" id="ARBA00022989"/>
    </source>
</evidence>
<dbReference type="Pfam" id="PF01545">
    <property type="entry name" value="Cation_efflux"/>
    <property type="match status" value="1"/>
</dbReference>
<feature type="transmembrane region" description="Helical" evidence="10">
    <location>
        <begin position="211"/>
        <end position="231"/>
    </location>
</feature>
<feature type="transmembrane region" description="Helical" evidence="10">
    <location>
        <begin position="108"/>
        <end position="127"/>
    </location>
</feature>
<evidence type="ECO:0000256" key="7">
    <source>
        <dbReference type="ARBA" id="ARBA00023065"/>
    </source>
</evidence>
<evidence type="ECO:0000256" key="1">
    <source>
        <dbReference type="ARBA" id="ARBA00004141"/>
    </source>
</evidence>
<organism evidence="13">
    <name type="scientific">Brassica napus</name>
    <name type="common">Rape</name>
    <dbReference type="NCBI Taxonomy" id="3708"/>
    <lineage>
        <taxon>Eukaryota</taxon>
        <taxon>Viridiplantae</taxon>
        <taxon>Streptophyta</taxon>
        <taxon>Embryophyta</taxon>
        <taxon>Tracheophyta</taxon>
        <taxon>Spermatophyta</taxon>
        <taxon>Magnoliopsida</taxon>
        <taxon>eudicotyledons</taxon>
        <taxon>Gunneridae</taxon>
        <taxon>Pentapetalae</taxon>
        <taxon>rosids</taxon>
        <taxon>malvids</taxon>
        <taxon>Brassicales</taxon>
        <taxon>Brassicaceae</taxon>
        <taxon>Brassiceae</taxon>
        <taxon>Brassica</taxon>
    </lineage>
</organism>
<evidence type="ECO:0000256" key="4">
    <source>
        <dbReference type="ARBA" id="ARBA00022692"/>
    </source>
</evidence>
<feature type="transmembrane region" description="Helical" evidence="10">
    <location>
        <begin position="169"/>
        <end position="191"/>
    </location>
</feature>
<evidence type="ECO:0000256" key="2">
    <source>
        <dbReference type="ARBA" id="ARBA00008873"/>
    </source>
</evidence>
<evidence type="ECO:0000256" key="9">
    <source>
        <dbReference type="SAM" id="MobiDB-lite"/>
    </source>
</evidence>
<keyword evidence="4 10" id="KW-0812">Transmembrane</keyword>
<reference evidence="13" key="1">
    <citation type="submission" date="2021-01" db="EMBL/GenBank/DDBJ databases">
        <authorList>
            <consortium name="Genoscope - CEA"/>
            <person name="William W."/>
        </authorList>
    </citation>
    <scope>NUCLEOTIDE SEQUENCE</scope>
</reference>
<feature type="domain" description="Cation efflux protein transmembrane" evidence="11">
    <location>
        <begin position="108"/>
        <end position="338"/>
    </location>
</feature>
<comment type="similarity">
    <text evidence="2">Belongs to the cation diffusion facilitator (CDF) transporter (TC 2.A.4) family. SLC30A subfamily.</text>
</comment>
<gene>
    <name evidence="13" type="ORF">DARMORV10_C09P62670.1</name>
</gene>
<feature type="transmembrane region" description="Helical" evidence="10">
    <location>
        <begin position="309"/>
        <end position="329"/>
    </location>
</feature>
<dbReference type="InterPro" id="IPR027470">
    <property type="entry name" value="Cation_efflux_CTD"/>
</dbReference>
<dbReference type="InterPro" id="IPR058533">
    <property type="entry name" value="Cation_efflux_TM"/>
</dbReference>
<accession>A0A816J8A6</accession>
<dbReference type="InterPro" id="IPR050681">
    <property type="entry name" value="CDF/SLC30A"/>
</dbReference>
<dbReference type="AlphaFoldDB" id="A0A816J8A6"/>
<proteinExistence type="inferred from homology"/>
<feature type="domain" description="Cation efflux protein cytoplasmic" evidence="12">
    <location>
        <begin position="342"/>
        <end position="416"/>
    </location>
</feature>
<keyword evidence="8 10" id="KW-0472">Membrane</keyword>
<dbReference type="InterPro" id="IPR002524">
    <property type="entry name" value="Cation_efflux"/>
</dbReference>
<name>A0A816J8A6_BRANA</name>
<dbReference type="GO" id="GO:0016020">
    <property type="term" value="C:membrane"/>
    <property type="evidence" value="ECO:0007669"/>
    <property type="project" value="UniProtKB-SubCell"/>
</dbReference>
<dbReference type="InterPro" id="IPR027469">
    <property type="entry name" value="Cation_efflux_TMD_sf"/>
</dbReference>
<feature type="region of interest" description="Disordered" evidence="9">
    <location>
        <begin position="237"/>
        <end position="256"/>
    </location>
</feature>
<dbReference type="InterPro" id="IPR036837">
    <property type="entry name" value="Cation_efflux_CTD_sf"/>
</dbReference>
<evidence type="ECO:0000256" key="8">
    <source>
        <dbReference type="ARBA" id="ARBA00023136"/>
    </source>
</evidence>
<dbReference type="SUPFAM" id="SSF161111">
    <property type="entry name" value="Cation efflux protein transmembrane domain-like"/>
    <property type="match status" value="1"/>
</dbReference>
<dbReference type="PANTHER" id="PTHR11562:SF100">
    <property type="entry name" value="METAL TOLERANCE PROTEIN A2"/>
    <property type="match status" value="1"/>
</dbReference>
<keyword evidence="7" id="KW-0406">Ion transport</keyword>
<feature type="transmembrane region" description="Helical" evidence="10">
    <location>
        <begin position="139"/>
        <end position="157"/>
    </location>
</feature>
<sequence length="417" mass="46637">MREYCREQNIKYFYDITDRRDFKANPDYKGVCHVALAQKGHCRPWEMEVQRQLDYEESHHDHVVQISSVEASLVKAAKKTCGETPCLFFDANSLSREAGDRKAAMKKLLVAVALCSLFIVVEVIGGIKANSLAILTDAAHLFVDVTAFGISLFSLWASGWEATPRKSYGFFRIEVLGALVSVQMIWLLAGFLVYEAIARLHNGGGEVQGSLMFGISAFGLMVNLAMAFLLGHSHGGHSHGHGHDHENQHDHHHHPQLSEALLEENGTRSEKKRNLNLEGAYLHALGDLIQSVGVMLGGAVIWYKPEWKIIDLICTLLFSVIVLGTTLGMSRNILDVLMESTPQEIDADKLEKGVCEMEEVVDVHEMHIWSITPDKITLVCHVKVRPEADGDMVLDKVIDYIKTEYNISHVTIQIERQ</sequence>
<dbReference type="GO" id="GO:0008324">
    <property type="term" value="F:monoatomic cation transmembrane transporter activity"/>
    <property type="evidence" value="ECO:0007669"/>
    <property type="project" value="InterPro"/>
</dbReference>
<dbReference type="NCBIfam" id="TIGR01297">
    <property type="entry name" value="CDF"/>
    <property type="match status" value="1"/>
</dbReference>
<dbReference type="Gene3D" id="1.20.1510.10">
    <property type="entry name" value="Cation efflux protein transmembrane domain"/>
    <property type="match status" value="1"/>
</dbReference>
<keyword evidence="5" id="KW-0864">Zinc transport</keyword>
<dbReference type="PANTHER" id="PTHR11562">
    <property type="entry name" value="CATION EFFLUX PROTEIN/ ZINC TRANSPORTER"/>
    <property type="match status" value="1"/>
</dbReference>